<name>A0A7W2QA42_9PSED</name>
<sequence>MHYTPNQQTGDTGELIVKKEFVKLFGWPYRRQEVDLGIDAEFETLLEGNLASGRIVKVQVKATSESFVDGINTVYPKPEHVEYWKTLSVPVILCAVSTTTEEILWKVIEPEIDYSTPKGTKVEFDRAVDKLDISAKSKLERIATFGNSIILHLAEITSSSLNGFFDERGNGWLSIENPFSLEQHAANEEAILIIYRLISLSKGRVPPHVVQMVDNMNRLWNQLDLELHRQRTADLY</sequence>
<accession>A0A7W2QA42</accession>
<evidence type="ECO:0000259" key="1">
    <source>
        <dbReference type="Pfam" id="PF14280"/>
    </source>
</evidence>
<comment type="caution">
    <text evidence="2">The sequence shown here is derived from an EMBL/GenBank/DDBJ whole genome shotgun (WGS) entry which is preliminary data.</text>
</comment>
<dbReference type="EMBL" id="JACGCX010000009">
    <property type="protein sequence ID" value="MBA6098500.1"/>
    <property type="molecule type" value="Genomic_DNA"/>
</dbReference>
<dbReference type="InterPro" id="IPR025375">
    <property type="entry name" value="DUF4365"/>
</dbReference>
<dbReference type="RefSeq" id="WP_182389725.1">
    <property type="nucleotide sequence ID" value="NZ_JACGCX010000009.1"/>
</dbReference>
<organism evidence="2 3">
    <name type="scientific">Pseudomonas juntendi</name>
    <dbReference type="NCBI Taxonomy" id="2666183"/>
    <lineage>
        <taxon>Bacteria</taxon>
        <taxon>Pseudomonadati</taxon>
        <taxon>Pseudomonadota</taxon>
        <taxon>Gammaproteobacteria</taxon>
        <taxon>Pseudomonadales</taxon>
        <taxon>Pseudomonadaceae</taxon>
        <taxon>Pseudomonas</taxon>
    </lineage>
</organism>
<protein>
    <submittedName>
        <fullName evidence="2">DUF4365 domain-containing protein</fullName>
    </submittedName>
</protein>
<reference evidence="2 3" key="1">
    <citation type="submission" date="2020-07" db="EMBL/GenBank/DDBJ databases">
        <title>Diversity of carbapenemase encoding genes among Pseudomonas putida group clinical isolates in a tertiary Brazilian hospital.</title>
        <authorList>
            <person name="Alberto-Lei F."/>
            <person name="Nodari C.S."/>
            <person name="Streling A.P."/>
            <person name="Paulino J.T."/>
            <person name="Bessa-Neto F.O."/>
            <person name="Cayo R."/>
            <person name="Gales A.C."/>
        </authorList>
    </citation>
    <scope>NUCLEOTIDE SEQUENCE [LARGE SCALE GENOMIC DNA]</scope>
    <source>
        <strain evidence="2 3">12815</strain>
    </source>
</reference>
<evidence type="ECO:0000313" key="3">
    <source>
        <dbReference type="Proteomes" id="UP000545074"/>
    </source>
</evidence>
<dbReference type="Proteomes" id="UP000545074">
    <property type="component" value="Unassembled WGS sequence"/>
</dbReference>
<dbReference type="AlphaFoldDB" id="A0A7W2QA42"/>
<evidence type="ECO:0000313" key="2">
    <source>
        <dbReference type="EMBL" id="MBA6098500.1"/>
    </source>
</evidence>
<proteinExistence type="predicted"/>
<dbReference type="Pfam" id="PF14280">
    <property type="entry name" value="DUF4365"/>
    <property type="match status" value="1"/>
</dbReference>
<gene>
    <name evidence="2" type="ORF">H4C80_15365</name>
</gene>
<feature type="domain" description="DUF4365" evidence="1">
    <location>
        <begin position="13"/>
        <end position="142"/>
    </location>
</feature>